<proteinExistence type="predicted"/>
<dbReference type="HOGENOM" id="CLU_067821_4_2_6"/>
<comment type="caution">
    <text evidence="1">The sequence shown here is derived from an EMBL/GenBank/DDBJ whole genome shotgun (WGS) entry which is preliminary data.</text>
</comment>
<name>A0A0E2Z346_9GAMM</name>
<dbReference type="Proteomes" id="UP000028839">
    <property type="component" value="Unassembled WGS sequence"/>
</dbReference>
<reference evidence="1 2" key="1">
    <citation type="submission" date="2014-07" db="EMBL/GenBank/DDBJ databases">
        <title>Comparative analysis of Nitrosococcus oceani genome inventories of strains from Pacific and Atlantic gyres.</title>
        <authorList>
            <person name="Lim C.K."/>
            <person name="Wang L."/>
            <person name="Sayavedra-Soto L.A."/>
            <person name="Klotz M.G."/>
        </authorList>
    </citation>
    <scope>NUCLEOTIDE SEQUENCE [LARGE SCALE GENOMIC DNA]</scope>
    <source>
        <strain evidence="1 2">C-27</strain>
    </source>
</reference>
<evidence type="ECO:0000313" key="1">
    <source>
        <dbReference type="EMBL" id="KFI17975.1"/>
    </source>
</evidence>
<gene>
    <name evidence="1" type="ORF">IB75_16890</name>
</gene>
<sequence>MSSVHHKIIKHKIGLLNLAAELGNVSRACKVMGFSRDTFYRYQAAVETGGVEALIDANRRKPNIKNRVEEATEAAI</sequence>
<accession>A0A0E2Z346</accession>
<dbReference type="AlphaFoldDB" id="A0A0E2Z346"/>
<feature type="non-terminal residue" evidence="1">
    <location>
        <position position="76"/>
    </location>
</feature>
<organism evidence="1 2">
    <name type="scientific">Nitrosococcus oceani C-27</name>
    <dbReference type="NCBI Taxonomy" id="314279"/>
    <lineage>
        <taxon>Bacteria</taxon>
        <taxon>Pseudomonadati</taxon>
        <taxon>Pseudomonadota</taxon>
        <taxon>Gammaproteobacteria</taxon>
        <taxon>Chromatiales</taxon>
        <taxon>Chromatiaceae</taxon>
        <taxon>Nitrosococcus</taxon>
    </lineage>
</organism>
<evidence type="ECO:0000313" key="2">
    <source>
        <dbReference type="Proteomes" id="UP000028839"/>
    </source>
</evidence>
<protein>
    <submittedName>
        <fullName evidence="1">Integrase</fullName>
    </submittedName>
</protein>
<dbReference type="EMBL" id="JPGN01000180">
    <property type="protein sequence ID" value="KFI17975.1"/>
    <property type="molecule type" value="Genomic_DNA"/>
</dbReference>
<dbReference type="Pfam" id="PF13551">
    <property type="entry name" value="HTH_29"/>
    <property type="match status" value="1"/>
</dbReference>